<evidence type="ECO:0000256" key="6">
    <source>
        <dbReference type="SAM" id="Phobius"/>
    </source>
</evidence>
<name>A0A1V4IRQ3_9CLOT</name>
<feature type="transmembrane region" description="Helical" evidence="6">
    <location>
        <begin position="141"/>
        <end position="163"/>
    </location>
</feature>
<feature type="transmembrane region" description="Helical" evidence="6">
    <location>
        <begin position="248"/>
        <end position="268"/>
    </location>
</feature>
<reference evidence="7 8" key="1">
    <citation type="submission" date="2017-03" db="EMBL/GenBank/DDBJ databases">
        <title>Genome sequence of Clostridium oryzae DSM 28571.</title>
        <authorList>
            <person name="Poehlein A."/>
            <person name="Daniel R."/>
        </authorList>
    </citation>
    <scope>NUCLEOTIDE SEQUENCE [LARGE SCALE GENOMIC DNA]</scope>
    <source>
        <strain evidence="7 8">DSM 28571</strain>
    </source>
</reference>
<dbReference type="GO" id="GO:0005886">
    <property type="term" value="C:plasma membrane"/>
    <property type="evidence" value="ECO:0007669"/>
    <property type="project" value="UniProtKB-SubCell"/>
</dbReference>
<keyword evidence="2" id="KW-1003">Cell membrane</keyword>
<keyword evidence="5 6" id="KW-0472">Membrane</keyword>
<feature type="transmembrane region" description="Helical" evidence="6">
    <location>
        <begin position="112"/>
        <end position="134"/>
    </location>
</feature>
<dbReference type="InterPro" id="IPR050833">
    <property type="entry name" value="Poly_Biosynth_Transport"/>
</dbReference>
<evidence type="ECO:0000256" key="4">
    <source>
        <dbReference type="ARBA" id="ARBA00022989"/>
    </source>
</evidence>
<keyword evidence="4 6" id="KW-1133">Transmembrane helix</keyword>
<feature type="transmembrane region" description="Helical" evidence="6">
    <location>
        <begin position="42"/>
        <end position="65"/>
    </location>
</feature>
<evidence type="ECO:0000256" key="3">
    <source>
        <dbReference type="ARBA" id="ARBA00022692"/>
    </source>
</evidence>
<gene>
    <name evidence="7" type="ORF">CLORY_15910</name>
</gene>
<comment type="caution">
    <text evidence="7">The sequence shown here is derived from an EMBL/GenBank/DDBJ whole genome shotgun (WGS) entry which is preliminary data.</text>
</comment>
<feature type="transmembrane region" description="Helical" evidence="6">
    <location>
        <begin position="383"/>
        <end position="404"/>
    </location>
</feature>
<organism evidence="7 8">
    <name type="scientific">Clostridium oryzae</name>
    <dbReference type="NCBI Taxonomy" id="1450648"/>
    <lineage>
        <taxon>Bacteria</taxon>
        <taxon>Bacillati</taxon>
        <taxon>Bacillota</taxon>
        <taxon>Clostridia</taxon>
        <taxon>Eubacteriales</taxon>
        <taxon>Clostridiaceae</taxon>
        <taxon>Clostridium</taxon>
    </lineage>
</organism>
<comment type="subcellular location">
    <subcellularLocation>
        <location evidence="1">Cell membrane</location>
        <topology evidence="1">Multi-pass membrane protein</topology>
    </subcellularLocation>
</comment>
<feature type="transmembrane region" description="Helical" evidence="6">
    <location>
        <begin position="356"/>
        <end position="377"/>
    </location>
</feature>
<evidence type="ECO:0000313" key="7">
    <source>
        <dbReference type="EMBL" id="OPJ62711.1"/>
    </source>
</evidence>
<sequence>MYKTIGKNAVLNIIKTISSIIFPLVTFPYASRVLHVDNLGKVNYSSSIISYFSLLASLGISVYAIREGAGIRNDKRRFERFVSEVYSVNIVTTIISCFILLLFILFDPYLHNYRAVLLILSMLIPFTTFSVDWINSIFEDYIYISIRTIVFQFIALLIIIFFVKKKDDYCIYALSTVVSSVGAGVLNYFYTKKYCKRRFTLQFNIQKHLKPIMILFATSIASVIYTSADTTMLGCMVGDYSVGLYSTAVKIYNIFKQVLFAIIVVSLPRLTFMYNNTSTEEYKSILMKVHDVLIILVFPIVIGLFMLSPEIIKILAGKEYAAAIPTLRILSISILFCTFGYFYMQLVLLPLKAENNILIATIISASVNIILNVYFIHKFKQNGCAFTTLLSELIVLLISMYCTLKNISIRINFKNIIQSFIGSILILIYIIFIKIEINQDILVIIAAFTGSVIIYGFFLILMKNDIIYDLLMKFRSKIHLIEKLS</sequence>
<dbReference type="STRING" id="1450648.CLORY_15910"/>
<dbReference type="RefSeq" id="WP_079423055.1">
    <property type="nucleotide sequence ID" value="NZ_MZGV01000013.1"/>
</dbReference>
<evidence type="ECO:0000256" key="1">
    <source>
        <dbReference type="ARBA" id="ARBA00004651"/>
    </source>
</evidence>
<dbReference type="EMBL" id="MZGV01000013">
    <property type="protein sequence ID" value="OPJ62711.1"/>
    <property type="molecule type" value="Genomic_DNA"/>
</dbReference>
<dbReference type="Proteomes" id="UP000190080">
    <property type="component" value="Unassembled WGS sequence"/>
</dbReference>
<feature type="transmembrane region" description="Helical" evidence="6">
    <location>
        <begin position="289"/>
        <end position="308"/>
    </location>
</feature>
<feature type="transmembrane region" description="Helical" evidence="6">
    <location>
        <begin position="416"/>
        <end position="435"/>
    </location>
</feature>
<evidence type="ECO:0000313" key="8">
    <source>
        <dbReference type="Proteomes" id="UP000190080"/>
    </source>
</evidence>
<feature type="transmembrane region" description="Helical" evidence="6">
    <location>
        <begin position="169"/>
        <end position="190"/>
    </location>
</feature>
<dbReference type="OrthoDB" id="9815702at2"/>
<dbReference type="AlphaFoldDB" id="A0A1V4IRQ3"/>
<evidence type="ECO:0000256" key="5">
    <source>
        <dbReference type="ARBA" id="ARBA00023136"/>
    </source>
</evidence>
<feature type="transmembrane region" description="Helical" evidence="6">
    <location>
        <begin position="441"/>
        <end position="462"/>
    </location>
</feature>
<dbReference type="PANTHER" id="PTHR30250">
    <property type="entry name" value="PST FAMILY PREDICTED COLANIC ACID TRANSPORTER"/>
    <property type="match status" value="1"/>
</dbReference>
<feature type="transmembrane region" description="Helical" evidence="6">
    <location>
        <begin position="320"/>
        <end position="344"/>
    </location>
</feature>
<dbReference type="Pfam" id="PF01943">
    <property type="entry name" value="Polysacc_synt"/>
    <property type="match status" value="1"/>
</dbReference>
<dbReference type="CDD" id="cd13128">
    <property type="entry name" value="MATE_Wzx_like"/>
    <property type="match status" value="1"/>
</dbReference>
<feature type="transmembrane region" description="Helical" evidence="6">
    <location>
        <begin position="86"/>
        <end position="106"/>
    </location>
</feature>
<feature type="transmembrane region" description="Helical" evidence="6">
    <location>
        <begin position="12"/>
        <end position="30"/>
    </location>
</feature>
<dbReference type="PANTHER" id="PTHR30250:SF11">
    <property type="entry name" value="O-ANTIGEN TRANSPORTER-RELATED"/>
    <property type="match status" value="1"/>
</dbReference>
<keyword evidence="8" id="KW-1185">Reference proteome</keyword>
<proteinExistence type="predicted"/>
<protein>
    <submittedName>
        <fullName evidence="7">Colanic acid exporter</fullName>
    </submittedName>
</protein>
<evidence type="ECO:0000256" key="2">
    <source>
        <dbReference type="ARBA" id="ARBA00022475"/>
    </source>
</evidence>
<dbReference type="InterPro" id="IPR002797">
    <property type="entry name" value="Polysacc_synth"/>
</dbReference>
<feature type="transmembrane region" description="Helical" evidence="6">
    <location>
        <begin position="211"/>
        <end position="228"/>
    </location>
</feature>
<accession>A0A1V4IRQ3</accession>
<keyword evidence="3 6" id="KW-0812">Transmembrane</keyword>